<dbReference type="EMBL" id="JAPEUY010000002">
    <property type="protein sequence ID" value="KAJ4375994.1"/>
    <property type="molecule type" value="Genomic_DNA"/>
</dbReference>
<dbReference type="Proteomes" id="UP001140560">
    <property type="component" value="Unassembled WGS sequence"/>
</dbReference>
<organism evidence="1 2">
    <name type="scientific">Neocucurbitaria cava</name>
    <dbReference type="NCBI Taxonomy" id="798079"/>
    <lineage>
        <taxon>Eukaryota</taxon>
        <taxon>Fungi</taxon>
        <taxon>Dikarya</taxon>
        <taxon>Ascomycota</taxon>
        <taxon>Pezizomycotina</taxon>
        <taxon>Dothideomycetes</taxon>
        <taxon>Pleosporomycetidae</taxon>
        <taxon>Pleosporales</taxon>
        <taxon>Pleosporineae</taxon>
        <taxon>Cucurbitariaceae</taxon>
        <taxon>Neocucurbitaria</taxon>
    </lineage>
</organism>
<name>A0A9W8YFS3_9PLEO</name>
<evidence type="ECO:0000313" key="1">
    <source>
        <dbReference type="EMBL" id="KAJ4375994.1"/>
    </source>
</evidence>
<proteinExistence type="predicted"/>
<gene>
    <name evidence="1" type="ORF">N0V83_001274</name>
</gene>
<protein>
    <submittedName>
        <fullName evidence="1">Uncharacterized protein</fullName>
    </submittedName>
</protein>
<keyword evidence="2" id="KW-1185">Reference proteome</keyword>
<evidence type="ECO:0000313" key="2">
    <source>
        <dbReference type="Proteomes" id="UP001140560"/>
    </source>
</evidence>
<accession>A0A9W8YFS3</accession>
<dbReference type="AlphaFoldDB" id="A0A9W8YFS3"/>
<sequence>MSGSTIAEDEKPPIDINTLTVEEKKDLVSADTISVLSSTTLDASSPTFTPVKSLHINAKGTPVLCLPVPPAELITAIHNPDGSLAYTSTRAKRSSGSCVLTDAEGTALIGTEYFFGPGKDPKLIRLDDVPEGTTAADSQEIKTASNWTSRNHRFLLPDGHTFAWSYKKEKGFGANGFKGTALVLTLGEKRVALLIRNDETRTPGSKSCSAGNGGELVLGSDVGGEVGIDEDLVVATVLLMLKKEVDRRRTVQFMMIASAVSGGS</sequence>
<dbReference type="OrthoDB" id="5325862at2759"/>
<reference evidence="1" key="1">
    <citation type="submission" date="2022-10" db="EMBL/GenBank/DDBJ databases">
        <title>Tapping the CABI collections for fungal endophytes: first genome assemblies for Collariella, Neodidymelliopsis, Ascochyta clinopodiicola, Didymella pomorum, Didymosphaeria variabile, Neocosmospora piperis and Neocucurbitaria cava.</title>
        <authorList>
            <person name="Hill R."/>
        </authorList>
    </citation>
    <scope>NUCLEOTIDE SEQUENCE</scope>
    <source>
        <strain evidence="1">IMI 356814</strain>
    </source>
</reference>
<comment type="caution">
    <text evidence="1">The sequence shown here is derived from an EMBL/GenBank/DDBJ whole genome shotgun (WGS) entry which is preliminary data.</text>
</comment>